<evidence type="ECO:0000256" key="1">
    <source>
        <dbReference type="ARBA" id="ARBA00004117"/>
    </source>
</evidence>
<keyword evidence="10" id="KW-0966">Cell projection</keyword>
<feature type="domain" description="Flagellar basal-body/hook protein C-terminal" evidence="7">
    <location>
        <begin position="502"/>
        <end position="545"/>
    </location>
</feature>
<comment type="subcellular location">
    <subcellularLocation>
        <location evidence="1 5">Bacterial flagellum basal body</location>
    </subcellularLocation>
</comment>
<dbReference type="RefSeq" id="WP_289162805.1">
    <property type="nucleotide sequence ID" value="NZ_JASZZN010000004.1"/>
</dbReference>
<proteinExistence type="inferred from homology"/>
<evidence type="ECO:0000313" key="10">
    <source>
        <dbReference type="EMBL" id="MDM4015321.1"/>
    </source>
</evidence>
<evidence type="ECO:0000256" key="3">
    <source>
        <dbReference type="ARBA" id="ARBA00019015"/>
    </source>
</evidence>
<dbReference type="Pfam" id="PF00460">
    <property type="entry name" value="Flg_bb_rod"/>
    <property type="match status" value="1"/>
</dbReference>
<dbReference type="InterPro" id="IPR037058">
    <property type="entry name" value="Falgellar_hook_FlgE_sf"/>
</dbReference>
<gene>
    <name evidence="10" type="ORF">QTN89_07775</name>
</gene>
<dbReference type="PANTHER" id="PTHR30435:SF1">
    <property type="entry name" value="FLAGELLAR HOOK PROTEIN FLGE"/>
    <property type="match status" value="1"/>
</dbReference>
<dbReference type="InterPro" id="IPR001444">
    <property type="entry name" value="Flag_bb_rod_N"/>
</dbReference>
<evidence type="ECO:0000256" key="4">
    <source>
        <dbReference type="ARBA" id="ARBA00023143"/>
    </source>
</evidence>
<comment type="similarity">
    <text evidence="2 5">Belongs to the flagella basal body rod proteins family.</text>
</comment>
<sequence>MSRALMTGITGLRTHQTKLDVVANNLANMNTVGFKSQSTVFSDLVYNVDRSGSASSDNAGGINPQAIGTGVQTAQVTRNFSPGTLETTTGDFDYAIQGEGFFTLMTPTGEPVFTRAGAFALDDRGRLVDPATGYLVQRIGNLGEASDGGVQFQTEGDDTIYIPIGSAIPGTQTANIDFTGNLPSTSSPPEAEVLSSFRGFEDGGGAATGATLINDLTINTTPYAPGDTIELVGTNPDGSSFTATLPADTATMQDVVDTLNANLVDAAAALQPDGTLTVTADDTGEALLSLTFRDVAGNTGATNFSGNSMFVDTEGSNGDSFDVSMDMFDERGESHRMTFSFTKDTINTWSVTASIPSSSGTMIDEQVLNLTFNEDGSYAIAGINGVGDANIEIQINGITNPQTIELDFSDISHLAADYTMTQVQDGIPPGALSSVAVSTSGELTGLASNGRALPLAQLAIASFPNSAALEAVGANYFQKSISSGDPALGLGATGSRGQIMGGQLERSNVDIALEFTQLIVAQRGFSANARTITVADEMLEELTNIIR</sequence>
<organism evidence="10 11">
    <name type="scientific">Roseiconus lacunae</name>
    <dbReference type="NCBI Taxonomy" id="2605694"/>
    <lineage>
        <taxon>Bacteria</taxon>
        <taxon>Pseudomonadati</taxon>
        <taxon>Planctomycetota</taxon>
        <taxon>Planctomycetia</taxon>
        <taxon>Pirellulales</taxon>
        <taxon>Pirellulaceae</taxon>
        <taxon>Roseiconus</taxon>
    </lineage>
</organism>
<feature type="domain" description="Flagellar hook protein FlgE D2" evidence="8">
    <location>
        <begin position="321"/>
        <end position="426"/>
    </location>
</feature>
<dbReference type="InterPro" id="IPR037925">
    <property type="entry name" value="FlgE/F/G-like"/>
</dbReference>
<feature type="domain" description="Flagellar hook protein FlgE/F/G-like D1" evidence="9">
    <location>
        <begin position="95"/>
        <end position="163"/>
    </location>
</feature>
<evidence type="ECO:0000313" key="11">
    <source>
        <dbReference type="Proteomes" id="UP001239462"/>
    </source>
</evidence>
<comment type="caution">
    <text evidence="10">The sequence shown here is derived from an EMBL/GenBank/DDBJ whole genome shotgun (WGS) entry which is preliminary data.</text>
</comment>
<keyword evidence="4 5" id="KW-0975">Bacterial flagellum</keyword>
<name>A0ABT7PFS7_9BACT</name>
<evidence type="ECO:0000256" key="2">
    <source>
        <dbReference type="ARBA" id="ARBA00009677"/>
    </source>
</evidence>
<dbReference type="EMBL" id="JASZZN010000004">
    <property type="protein sequence ID" value="MDM4015321.1"/>
    <property type="molecule type" value="Genomic_DNA"/>
</dbReference>
<reference evidence="10 11" key="1">
    <citation type="submission" date="2023-06" db="EMBL/GenBank/DDBJ databases">
        <title>Roseiconus lacunae JC819 isolated from Gulf of Mannar region, Tamil Nadu.</title>
        <authorList>
            <person name="Pk S."/>
            <person name="Ch S."/>
            <person name="Ch V.R."/>
        </authorList>
    </citation>
    <scope>NUCLEOTIDE SEQUENCE [LARGE SCALE GENOMIC DNA]</scope>
    <source>
        <strain evidence="10 11">JC819</strain>
    </source>
</reference>
<evidence type="ECO:0000259" key="7">
    <source>
        <dbReference type="Pfam" id="PF06429"/>
    </source>
</evidence>
<evidence type="ECO:0000256" key="5">
    <source>
        <dbReference type="RuleBase" id="RU362116"/>
    </source>
</evidence>
<dbReference type="InterPro" id="IPR053967">
    <property type="entry name" value="LlgE_F_G-like_D1"/>
</dbReference>
<dbReference type="Pfam" id="PF22692">
    <property type="entry name" value="LlgE_F_G_D1"/>
    <property type="match status" value="1"/>
</dbReference>
<feature type="domain" description="Flagellar basal body rod protein N-terminal" evidence="6">
    <location>
        <begin position="7"/>
        <end position="35"/>
    </location>
</feature>
<comment type="function">
    <text evidence="5">A flexible structure which links the flagellar filament to the drive apparatus in the basal body.</text>
</comment>
<keyword evidence="10" id="KW-0282">Flagellum</keyword>
<dbReference type="Proteomes" id="UP001239462">
    <property type="component" value="Unassembled WGS sequence"/>
</dbReference>
<dbReference type="Pfam" id="PF06429">
    <property type="entry name" value="Flg_bbr_C"/>
    <property type="match status" value="1"/>
</dbReference>
<accession>A0ABT7PFS7</accession>
<dbReference type="InterPro" id="IPR010930">
    <property type="entry name" value="Flg_bb/hook_C_dom"/>
</dbReference>
<protein>
    <recommendedName>
        <fullName evidence="3 5">Flagellar hook protein FlgE</fullName>
    </recommendedName>
</protein>
<keyword evidence="11" id="KW-1185">Reference proteome</keyword>
<dbReference type="InterPro" id="IPR011491">
    <property type="entry name" value="FlgE_D2"/>
</dbReference>
<keyword evidence="10" id="KW-0969">Cilium</keyword>
<dbReference type="NCBIfam" id="TIGR03506">
    <property type="entry name" value="FlgEFG_subfam"/>
    <property type="match status" value="1"/>
</dbReference>
<dbReference type="Pfam" id="PF07559">
    <property type="entry name" value="FlgE_D2"/>
    <property type="match status" value="1"/>
</dbReference>
<evidence type="ECO:0000259" key="6">
    <source>
        <dbReference type="Pfam" id="PF00460"/>
    </source>
</evidence>
<evidence type="ECO:0000259" key="9">
    <source>
        <dbReference type="Pfam" id="PF22692"/>
    </source>
</evidence>
<dbReference type="InterPro" id="IPR020013">
    <property type="entry name" value="Flagellar_FlgE/F/G"/>
</dbReference>
<dbReference type="Gene3D" id="2.60.98.20">
    <property type="entry name" value="Flagellar hook protein FlgE"/>
    <property type="match status" value="1"/>
</dbReference>
<dbReference type="SUPFAM" id="SSF117143">
    <property type="entry name" value="Flagellar hook protein flgE"/>
    <property type="match status" value="1"/>
</dbReference>
<dbReference type="PANTHER" id="PTHR30435">
    <property type="entry name" value="FLAGELLAR PROTEIN"/>
    <property type="match status" value="1"/>
</dbReference>
<evidence type="ECO:0000259" key="8">
    <source>
        <dbReference type="Pfam" id="PF07559"/>
    </source>
</evidence>